<proteinExistence type="predicted"/>
<feature type="transmembrane region" description="Helical" evidence="1">
    <location>
        <begin position="231"/>
        <end position="256"/>
    </location>
</feature>
<feature type="transmembrane region" description="Helical" evidence="1">
    <location>
        <begin position="20"/>
        <end position="41"/>
    </location>
</feature>
<keyword evidence="3" id="KW-1185">Reference proteome</keyword>
<feature type="transmembrane region" description="Helical" evidence="1">
    <location>
        <begin position="110"/>
        <end position="129"/>
    </location>
</feature>
<sequence length="430" mass="47269">MAQASSSSWSASHDPTWSSAFAASGLIWPLFLLVAIFNVALPKGGIMVYGLPVTWGYMLIALVGALASISVIRRRDLQIAPIVQTFGLFLPLAVIVYYKAVQYNLSAAGWIPFAVIFGLFPILILAAIGPQLERIRTVDIARAIRPMVRFAVAWGLMNFVLFLLTREIIEIPYVTVNIGDVGEILSKNNLRSGGLMKLVSTYNNGNVFGACMVMLMPLYLYFEHRKIWRALFIVALILTLSRTAWFSMSAAFIMMALAGQIRLNRTGVWVSVAAAVCVLLVLLPLMGWSSANLIDDRLGGRLVYLQDLKISFFGAERIVIPEVVYFGLLQSFGLFGFVLSLCALGFGAAFGIGHWQQLGRLRQAAVVGVLSYLAVCAMDGAMLYPPVFPIFLFLNALIYRRGYVPAADRSTDIAQRFGKRAPGLTPVHLR</sequence>
<dbReference type="OrthoDB" id="253898at2"/>
<evidence type="ECO:0000313" key="2">
    <source>
        <dbReference type="EMBL" id="ARU17043.1"/>
    </source>
</evidence>
<dbReference type="RefSeq" id="WP_066847532.1">
    <property type="nucleotide sequence ID" value="NZ_CP019602.1"/>
</dbReference>
<feature type="transmembrane region" description="Helical" evidence="1">
    <location>
        <begin position="79"/>
        <end position="98"/>
    </location>
</feature>
<reference evidence="2 3" key="1">
    <citation type="submission" date="2017-01" db="EMBL/GenBank/DDBJ databases">
        <title>Complete genome sequence of esterase-producing bacterium Croceicoccus marinus E4A9.</title>
        <authorList>
            <person name="Wu Y.-H."/>
            <person name="Cheng H."/>
            <person name="Xu L."/>
            <person name="Huo Y.-Y."/>
            <person name="Wang C.-S."/>
            <person name="Xu X.-W."/>
        </authorList>
    </citation>
    <scope>NUCLEOTIDE SEQUENCE [LARGE SCALE GENOMIC DNA]</scope>
    <source>
        <strain evidence="2 3">E4A9</strain>
    </source>
</reference>
<feature type="transmembrane region" description="Helical" evidence="1">
    <location>
        <begin position="150"/>
        <end position="169"/>
    </location>
</feature>
<keyword evidence="1" id="KW-0472">Membrane</keyword>
<accession>A0A1Z1FEA8</accession>
<evidence type="ECO:0000313" key="3">
    <source>
        <dbReference type="Proteomes" id="UP000195807"/>
    </source>
</evidence>
<evidence type="ECO:0008006" key="4">
    <source>
        <dbReference type="Google" id="ProtNLM"/>
    </source>
</evidence>
<dbReference type="KEGG" id="cman:A9D14_13810"/>
<evidence type="ECO:0000256" key="1">
    <source>
        <dbReference type="SAM" id="Phobius"/>
    </source>
</evidence>
<name>A0A1Z1FEA8_9SPHN</name>
<dbReference type="EMBL" id="CP019602">
    <property type="protein sequence ID" value="ARU17043.1"/>
    <property type="molecule type" value="Genomic_DNA"/>
</dbReference>
<feature type="transmembrane region" description="Helical" evidence="1">
    <location>
        <begin position="364"/>
        <end position="384"/>
    </location>
</feature>
<dbReference type="STRING" id="450378.GCA_001661675_02773"/>
<feature type="transmembrane region" description="Helical" evidence="1">
    <location>
        <begin position="334"/>
        <end position="352"/>
    </location>
</feature>
<organism evidence="2 3">
    <name type="scientific">Croceicoccus marinus</name>
    <dbReference type="NCBI Taxonomy" id="450378"/>
    <lineage>
        <taxon>Bacteria</taxon>
        <taxon>Pseudomonadati</taxon>
        <taxon>Pseudomonadota</taxon>
        <taxon>Alphaproteobacteria</taxon>
        <taxon>Sphingomonadales</taxon>
        <taxon>Erythrobacteraceae</taxon>
        <taxon>Croceicoccus</taxon>
    </lineage>
</organism>
<keyword evidence="1" id="KW-0812">Transmembrane</keyword>
<protein>
    <recommendedName>
        <fullName evidence="4">Oligosaccharide repeat unit polymerase</fullName>
    </recommendedName>
</protein>
<dbReference type="AlphaFoldDB" id="A0A1Z1FEA8"/>
<dbReference type="Proteomes" id="UP000195807">
    <property type="component" value="Chromosome"/>
</dbReference>
<gene>
    <name evidence="2" type="ORF">A9D14_13810</name>
</gene>
<feature type="transmembrane region" description="Helical" evidence="1">
    <location>
        <begin position="53"/>
        <end position="72"/>
    </location>
</feature>
<keyword evidence="1" id="KW-1133">Transmembrane helix</keyword>
<feature type="transmembrane region" description="Helical" evidence="1">
    <location>
        <begin position="268"/>
        <end position="289"/>
    </location>
</feature>
<feature type="transmembrane region" description="Helical" evidence="1">
    <location>
        <begin position="205"/>
        <end position="222"/>
    </location>
</feature>